<keyword evidence="1" id="KW-0547">Nucleotide-binding</keyword>
<keyword evidence="4" id="KW-0067">ATP-binding</keyword>
<dbReference type="Proteomes" id="UP001549691">
    <property type="component" value="Unassembled WGS sequence"/>
</dbReference>
<name>A0ABV2TH01_9RHOO</name>
<dbReference type="Gene3D" id="3.40.50.300">
    <property type="entry name" value="P-loop containing nucleotide triphosphate hydrolases"/>
    <property type="match status" value="2"/>
</dbReference>
<keyword evidence="3" id="KW-0347">Helicase</keyword>
<dbReference type="InterPro" id="IPR013444">
    <property type="entry name" value="Helicase_Cas3_CRISPR-ass_Anaes"/>
</dbReference>
<proteinExistence type="predicted"/>
<dbReference type="EMBL" id="JBEWZI010000003">
    <property type="protein sequence ID" value="MET7013208.1"/>
    <property type="molecule type" value="Genomic_DNA"/>
</dbReference>
<accession>A0ABV2TH01</accession>
<dbReference type="InterPro" id="IPR027417">
    <property type="entry name" value="P-loop_NTPase"/>
</dbReference>
<dbReference type="InterPro" id="IPR001650">
    <property type="entry name" value="Helicase_C-like"/>
</dbReference>
<organism evidence="7 8">
    <name type="scientific">Uliginosibacterium flavum</name>
    <dbReference type="NCBI Taxonomy" id="1396831"/>
    <lineage>
        <taxon>Bacteria</taxon>
        <taxon>Pseudomonadati</taxon>
        <taxon>Pseudomonadota</taxon>
        <taxon>Betaproteobacteria</taxon>
        <taxon>Rhodocyclales</taxon>
        <taxon>Zoogloeaceae</taxon>
        <taxon>Uliginosibacterium</taxon>
    </lineage>
</organism>
<evidence type="ECO:0000256" key="4">
    <source>
        <dbReference type="ARBA" id="ARBA00022840"/>
    </source>
</evidence>
<evidence type="ECO:0000313" key="7">
    <source>
        <dbReference type="EMBL" id="MET7013208.1"/>
    </source>
</evidence>
<dbReference type="Pfam" id="PF22590">
    <property type="entry name" value="Cas3-like_C_2"/>
    <property type="match status" value="1"/>
</dbReference>
<dbReference type="RefSeq" id="WP_354599672.1">
    <property type="nucleotide sequence ID" value="NZ_JBEWZI010000003.1"/>
</dbReference>
<dbReference type="InterPro" id="IPR006483">
    <property type="entry name" value="CRISPR-assoc_Cas3_HD"/>
</dbReference>
<evidence type="ECO:0000259" key="6">
    <source>
        <dbReference type="PROSITE" id="PS51643"/>
    </source>
</evidence>
<keyword evidence="8" id="KW-1185">Reference proteome</keyword>
<comment type="caution">
    <text evidence="7">The sequence shown here is derived from an EMBL/GenBank/DDBJ whole genome shotgun (WGS) entry which is preliminary data.</text>
</comment>
<dbReference type="NCBIfam" id="TIGR02621">
    <property type="entry name" value="cas3_GSU0051"/>
    <property type="match status" value="1"/>
</dbReference>
<reference evidence="7 8" key="1">
    <citation type="submission" date="2024-07" db="EMBL/GenBank/DDBJ databases">
        <title>Uliginosibacterium flavum JJ3220;KACC:17644.</title>
        <authorList>
            <person name="Kim M.K."/>
        </authorList>
    </citation>
    <scope>NUCLEOTIDE SEQUENCE [LARGE SCALE GENOMIC DNA]</scope>
    <source>
        <strain evidence="7 8">KACC:17644</strain>
    </source>
</reference>
<gene>
    <name evidence="7" type="primary">cas3u</name>
    <name evidence="7" type="ORF">ABXR19_03340</name>
</gene>
<protein>
    <submittedName>
        <fullName evidence="7">Type I-U CRISPR-associated helicase/endonuclease Cas3</fullName>
    </submittedName>
</protein>
<keyword evidence="5" id="KW-0051">Antiviral defense</keyword>
<dbReference type="InterPro" id="IPR054712">
    <property type="entry name" value="Cas3-like_dom"/>
</dbReference>
<evidence type="ECO:0000313" key="8">
    <source>
        <dbReference type="Proteomes" id="UP001549691"/>
    </source>
</evidence>
<sequence>MAPPGKTAPNTFQDELFNKLSGVQPYRWQKTAFDHLVRGDIPDQIKAPTAAGKTMILPTFVAALAAQASAGSVTLPRRLVYVVNRRVLVDEATRLCERIREIILDDEASKLTAALRLLSASGVPLAISTLRGAFEDNGEWSADPSTPALILATPDMLGSRLLFRGYGGLGRNRAPMQAGLLGIDTLVVHDESHLARPFTKLLREVERRAEWQAERVGRPPLRIIEMTATLSPESGTGRSPIECNPADDPRLHQRMLATKHLRLEPVDNSATRVKRIVERVRFYAELNKAVAVFVSSPDEAAKIERAVSEGSKPALTSDRVAVLTGTMRGVEREMLLQKPVWRRLAADRIESEDQSTAVLIATGAGEIGIDLDADILLCDDSTLDRQIQRIGRCNRRGMGAGQIHIFALDKVDLKQALSARRACASRLLQTLPETSDALDASPLALTELLKHPEYAEAIDPSPVTRDLEDGILGLFASTSCRLKELSAPDPAIWIHGLIKDQPEISLVWRMLPTDPADYETWLEAWPIHRSECAKLPLTKLNEMRIAEIRARAPSFMLDSMGALLDANRRNLPPGGIVVFDCLAGGLTAQGLPNSNVLEVVSDASVHQFENALLADHSVRFDEEDGVWQCGDTDADTLPSLISLLHPGMSCAWYEISDGQLRLWLRQQDSLASDCDELLTAAPRLLVEHLDLAARAARRIAHSLTLPSELRLALVRSAHIHDQGKARTCWQHAVGNFDPARPLGKSGKTAFNLNANMGYRHELGSLHDCEDTAPLVRELVATHHGYARPTVRKTALIHSGCKEAAMDAAHGFAYFSRDMGFWGIAYLEALLKCSDVMAETQAQSLLNDERVATEPLHAKASKVSSEHTDIPFRAENLGEYLAALGLLWLADQAHTNVQLSWGTAGCRYHGIDDTQMMALLKTLAHAEADVDLTRAACMDAGDQEAGVPGTKTSKYPPLILNIGGHPQPLNAWCNERFSDKSSWKLAAGRSDALQTLQGMLKQCSASLSDMQSPAKIRDVVASKGLTKTKVPGAAKDEAQRFRYDAATSWTALDVGWSPYEEHMSFSRPWIEVLAAFGIQAAFPPPARRDAPYFTWSAPLPLLLARIAARGLMPTPLAGYQPCFESAGQNLDTYPSIPLALQGATACPQLLIA</sequence>
<dbReference type="SMART" id="SM00490">
    <property type="entry name" value="HELICc"/>
    <property type="match status" value="1"/>
</dbReference>
<dbReference type="SUPFAM" id="SSF52540">
    <property type="entry name" value="P-loop containing nucleoside triphosphate hydrolases"/>
    <property type="match status" value="1"/>
</dbReference>
<evidence type="ECO:0000256" key="2">
    <source>
        <dbReference type="ARBA" id="ARBA00022801"/>
    </source>
</evidence>
<evidence type="ECO:0000256" key="3">
    <source>
        <dbReference type="ARBA" id="ARBA00022806"/>
    </source>
</evidence>
<keyword evidence="2" id="KW-0378">Hydrolase</keyword>
<feature type="domain" description="HD Cas3-type" evidence="6">
    <location>
        <begin position="678"/>
        <end position="836"/>
    </location>
</feature>
<evidence type="ECO:0000256" key="5">
    <source>
        <dbReference type="ARBA" id="ARBA00023118"/>
    </source>
</evidence>
<dbReference type="PROSITE" id="PS51643">
    <property type="entry name" value="HD_CAS3"/>
    <property type="match status" value="1"/>
</dbReference>
<evidence type="ECO:0000256" key="1">
    <source>
        <dbReference type="ARBA" id="ARBA00022741"/>
    </source>
</evidence>